<protein>
    <submittedName>
        <fullName evidence="1">Uncharacterized protein</fullName>
    </submittedName>
</protein>
<dbReference type="Proteomes" id="UP000474778">
    <property type="component" value="Unassembled WGS sequence"/>
</dbReference>
<dbReference type="EMBL" id="WRPA01000005">
    <property type="protein sequence ID" value="MXR68430.1"/>
    <property type="molecule type" value="Genomic_DNA"/>
</dbReference>
<evidence type="ECO:0000313" key="2">
    <source>
        <dbReference type="Proteomes" id="UP000474778"/>
    </source>
</evidence>
<reference evidence="1 2" key="1">
    <citation type="submission" date="2019-12" db="EMBL/GenBank/DDBJ databases">
        <title>Shewanella insulae sp. nov., isolated from a tidal flat.</title>
        <authorList>
            <person name="Yoon J.-H."/>
        </authorList>
    </citation>
    <scope>NUCLEOTIDE SEQUENCE [LARGE SCALE GENOMIC DNA]</scope>
    <source>
        <strain evidence="1 2">JBTF-M18</strain>
    </source>
</reference>
<keyword evidence="2" id="KW-1185">Reference proteome</keyword>
<sequence length="133" mass="15790">MSNNKSLFIREYQRKSKSPWDDHCTVLLLAEQQKNVQGTIEVSFGQYIYQHRDSAGRILGISVSKSILEDFPEFTNQYLEGIDMYIILLLLKEEIRAFCNLFKHEFLELYGLYPNEYFDQAEQHWADRLNDDL</sequence>
<comment type="caution">
    <text evidence="1">The sequence shown here is derived from an EMBL/GenBank/DDBJ whole genome shotgun (WGS) entry which is preliminary data.</text>
</comment>
<organism evidence="1 2">
    <name type="scientific">Shewanella insulae</name>
    <dbReference type="NCBI Taxonomy" id="2681496"/>
    <lineage>
        <taxon>Bacteria</taxon>
        <taxon>Pseudomonadati</taxon>
        <taxon>Pseudomonadota</taxon>
        <taxon>Gammaproteobacteria</taxon>
        <taxon>Alteromonadales</taxon>
        <taxon>Shewanellaceae</taxon>
        <taxon>Shewanella</taxon>
    </lineage>
</organism>
<gene>
    <name evidence="1" type="ORF">GNT65_07050</name>
</gene>
<evidence type="ECO:0000313" key="1">
    <source>
        <dbReference type="EMBL" id="MXR68430.1"/>
    </source>
</evidence>
<name>A0A6L7HWN8_9GAMM</name>
<dbReference type="AlphaFoldDB" id="A0A6L7HWN8"/>
<proteinExistence type="predicted"/>
<dbReference type="RefSeq" id="WP_160794728.1">
    <property type="nucleotide sequence ID" value="NZ_WRPA01000005.1"/>
</dbReference>
<accession>A0A6L7HWN8</accession>